<keyword evidence="1" id="KW-0812">Transmembrane</keyword>
<organism evidence="2 3">
    <name type="scientific">Oikopleura dioica</name>
    <name type="common">Tunicate</name>
    <dbReference type="NCBI Taxonomy" id="34765"/>
    <lineage>
        <taxon>Eukaryota</taxon>
        <taxon>Metazoa</taxon>
        <taxon>Chordata</taxon>
        <taxon>Tunicata</taxon>
        <taxon>Appendicularia</taxon>
        <taxon>Copelata</taxon>
        <taxon>Oikopleuridae</taxon>
        <taxon>Oikopleura</taxon>
    </lineage>
</organism>
<reference evidence="2 3" key="1">
    <citation type="submission" date="2021-04" db="EMBL/GenBank/DDBJ databases">
        <authorList>
            <person name="Bliznina A."/>
        </authorList>
    </citation>
    <scope>NUCLEOTIDE SEQUENCE [LARGE SCALE GENOMIC DNA]</scope>
</reference>
<keyword evidence="3" id="KW-1185">Reference proteome</keyword>
<feature type="transmembrane region" description="Helical" evidence="1">
    <location>
        <begin position="192"/>
        <end position="210"/>
    </location>
</feature>
<feature type="transmembrane region" description="Helical" evidence="1">
    <location>
        <begin position="263"/>
        <end position="285"/>
    </location>
</feature>
<dbReference type="Proteomes" id="UP001158576">
    <property type="component" value="Chromosome XSR"/>
</dbReference>
<keyword evidence="1" id="KW-0472">Membrane</keyword>
<gene>
    <name evidence="2" type="ORF">OKIOD_LOCUS7748</name>
</gene>
<evidence type="ECO:0000313" key="2">
    <source>
        <dbReference type="EMBL" id="CAG5099034.1"/>
    </source>
</evidence>
<protein>
    <submittedName>
        <fullName evidence="2">Oidioi.mRNA.OKI2018_I69.XSR.g16190.t1.cds</fullName>
    </submittedName>
</protein>
<dbReference type="EMBL" id="OU015569">
    <property type="protein sequence ID" value="CAG5099034.1"/>
    <property type="molecule type" value="Genomic_DNA"/>
</dbReference>
<keyword evidence="1" id="KW-1133">Transmembrane helix</keyword>
<evidence type="ECO:0000313" key="3">
    <source>
        <dbReference type="Proteomes" id="UP001158576"/>
    </source>
</evidence>
<feature type="transmembrane region" description="Helical" evidence="1">
    <location>
        <begin position="142"/>
        <end position="159"/>
    </location>
</feature>
<feature type="transmembrane region" description="Helical" evidence="1">
    <location>
        <begin position="216"/>
        <end position="242"/>
    </location>
</feature>
<accession>A0ABN7SJJ2</accession>
<evidence type="ECO:0000256" key="1">
    <source>
        <dbReference type="SAM" id="Phobius"/>
    </source>
</evidence>
<proteinExistence type="predicted"/>
<name>A0ABN7SJJ2_OIKDI</name>
<sequence>MRFTRVLARSARTEWRTQPVAHPYKPGKSFGFLPSGWPAYALFAGYAFVTLGEIAHRNHAIMEGGIARSPLASRTRDPDIEMVNYEGAMHRFRIGRLSYPKIPQWYLSIKMWFYQPGLVVDHASVAVYRFIWESCIGRLRDIVYALLLSGVWTVAIIALKKFHHPKCRYKPFDFLLAELPCVDGYIPIGQGVFLTVFSLLSIAFSCRLGFNPNRPWLWSALASNLLNLALIGVLTILDFGFIDMNIWRNHHADEIKRLYQIEAIFAAFLTVQHLSALGLTFLSLLQPLSESCCKDENSSKTLEPPVKTSSV</sequence>